<evidence type="ECO:0000313" key="12">
    <source>
        <dbReference type="EMBL" id="BBI35390.1"/>
    </source>
</evidence>
<protein>
    <recommendedName>
        <fullName evidence="14">DNA-binding response regulator</fullName>
    </recommendedName>
</protein>
<dbReference type="RefSeq" id="WP_130614009.1">
    <property type="nucleotide sequence ID" value="NZ_AP019400.1"/>
</dbReference>
<dbReference type="InterPro" id="IPR011006">
    <property type="entry name" value="CheY-like_superfamily"/>
</dbReference>
<keyword evidence="5" id="KW-0805">Transcription regulation</keyword>
<dbReference type="InterPro" id="IPR001789">
    <property type="entry name" value="Sig_transdc_resp-reg_receiver"/>
</dbReference>
<sequence>MYKLLIVDDEALVREAIKEQMDWEQLGFICIGDCEDGVEALAFIKRERPDVVLTDIGMPFMNGIELTRELAENDPTVKVIILTGYDDFEFAQQALKLQATDYILKPITAAELETVIRRVGSELDAERRQSQDLELLKRQLMESLPQLKERFLERLVSVPMPLKQLQERLSYFQIQWNGPSLIELAIDVDEFELSLPSTLFDQDLIRFAVYNIAQEITAKYSGTVIFRDRENRVLVLLSGEDSDQIQELAMLVAEEIHSAVNSFLPIKISIGIGHTSKWEDNILLVHRSALSALDYRFVIGTNEIIRISDMEQRQRPEILSVVTWESELITKLKTGTQQEMDEWIMRLFAAFRDHIFPIDICYIYLQRIVLTMIHTLYEINSNSSHVFGEAKTLISDINRFSNLDETEAWMKELCGKAVSVIQGMREDQSVRQIAMAMDYVRQHYMDPELSLKSVCKHVAMSSSYFSSIFKQHNGRSFVEFVTDERMEKAREFLYLTSMKSYEIAYAVGYSDPHYFSGAFKKHTGDTPTEFRNKMNIKKV</sequence>
<dbReference type="EMBL" id="AP019400">
    <property type="protein sequence ID" value="BBI35390.1"/>
    <property type="molecule type" value="Genomic_DNA"/>
</dbReference>
<dbReference type="Gene3D" id="1.10.10.60">
    <property type="entry name" value="Homeodomain-like"/>
    <property type="match status" value="2"/>
</dbReference>
<feature type="coiled-coil region" evidence="9">
    <location>
        <begin position="109"/>
        <end position="150"/>
    </location>
</feature>
<evidence type="ECO:0000256" key="3">
    <source>
        <dbReference type="ARBA" id="ARBA00022553"/>
    </source>
</evidence>
<dbReference type="GO" id="GO:0003700">
    <property type="term" value="F:DNA-binding transcription factor activity"/>
    <property type="evidence" value="ECO:0007669"/>
    <property type="project" value="InterPro"/>
</dbReference>
<name>A0A3T1DBA9_9BACL</name>
<dbReference type="SUPFAM" id="SSF52172">
    <property type="entry name" value="CheY-like"/>
    <property type="match status" value="1"/>
</dbReference>
<evidence type="ECO:0008006" key="14">
    <source>
        <dbReference type="Google" id="ProtNLM"/>
    </source>
</evidence>
<dbReference type="GO" id="GO:0043565">
    <property type="term" value="F:sequence-specific DNA binding"/>
    <property type="evidence" value="ECO:0007669"/>
    <property type="project" value="InterPro"/>
</dbReference>
<proteinExistence type="predicted"/>
<accession>A0A3T1DBA9</accession>
<evidence type="ECO:0000256" key="1">
    <source>
        <dbReference type="ARBA" id="ARBA00004496"/>
    </source>
</evidence>
<gene>
    <name evidence="12" type="ORF">KCTCHS21_47890</name>
</gene>
<dbReference type="Gene3D" id="3.40.50.2300">
    <property type="match status" value="1"/>
</dbReference>
<dbReference type="AlphaFoldDB" id="A0A3T1DBA9"/>
<dbReference type="GO" id="GO:0000160">
    <property type="term" value="P:phosphorelay signal transduction system"/>
    <property type="evidence" value="ECO:0007669"/>
    <property type="project" value="UniProtKB-KW"/>
</dbReference>
<evidence type="ECO:0000256" key="8">
    <source>
        <dbReference type="PROSITE-ProRule" id="PRU00169"/>
    </source>
</evidence>
<evidence type="ECO:0000256" key="5">
    <source>
        <dbReference type="ARBA" id="ARBA00023015"/>
    </source>
</evidence>
<dbReference type="PROSITE" id="PS01124">
    <property type="entry name" value="HTH_ARAC_FAMILY_2"/>
    <property type="match status" value="1"/>
</dbReference>
<dbReference type="Pfam" id="PF00072">
    <property type="entry name" value="Response_reg"/>
    <property type="match status" value="1"/>
</dbReference>
<evidence type="ECO:0000256" key="7">
    <source>
        <dbReference type="ARBA" id="ARBA00023163"/>
    </source>
</evidence>
<keyword evidence="6" id="KW-0238">DNA-binding</keyword>
<evidence type="ECO:0000256" key="9">
    <source>
        <dbReference type="SAM" id="Coils"/>
    </source>
</evidence>
<feature type="domain" description="Response regulatory" evidence="11">
    <location>
        <begin position="3"/>
        <end position="120"/>
    </location>
</feature>
<evidence type="ECO:0000256" key="6">
    <source>
        <dbReference type="ARBA" id="ARBA00023125"/>
    </source>
</evidence>
<dbReference type="GO" id="GO:0005737">
    <property type="term" value="C:cytoplasm"/>
    <property type="evidence" value="ECO:0007669"/>
    <property type="project" value="UniProtKB-SubCell"/>
</dbReference>
<evidence type="ECO:0000259" key="10">
    <source>
        <dbReference type="PROSITE" id="PS01124"/>
    </source>
</evidence>
<keyword evidence="2" id="KW-0963">Cytoplasm</keyword>
<evidence type="ECO:0000259" key="11">
    <source>
        <dbReference type="PROSITE" id="PS50110"/>
    </source>
</evidence>
<dbReference type="Pfam" id="PF12833">
    <property type="entry name" value="HTH_18"/>
    <property type="match status" value="1"/>
</dbReference>
<feature type="modified residue" description="4-aspartylphosphate" evidence="8">
    <location>
        <position position="55"/>
    </location>
</feature>
<keyword evidence="13" id="KW-1185">Reference proteome</keyword>
<keyword evidence="9" id="KW-0175">Coiled coil</keyword>
<comment type="subcellular location">
    <subcellularLocation>
        <location evidence="1">Cytoplasm</location>
    </subcellularLocation>
</comment>
<dbReference type="InterPro" id="IPR051552">
    <property type="entry name" value="HptR"/>
</dbReference>
<evidence type="ECO:0000256" key="2">
    <source>
        <dbReference type="ARBA" id="ARBA00022490"/>
    </source>
</evidence>
<dbReference type="OrthoDB" id="9794370at2"/>
<dbReference type="KEGG" id="cohn:KCTCHS21_47890"/>
<dbReference type="SUPFAM" id="SSF46689">
    <property type="entry name" value="Homeodomain-like"/>
    <property type="match status" value="2"/>
</dbReference>
<dbReference type="SMART" id="SM00342">
    <property type="entry name" value="HTH_ARAC"/>
    <property type="match status" value="1"/>
</dbReference>
<evidence type="ECO:0000313" key="13">
    <source>
        <dbReference type="Proteomes" id="UP000289856"/>
    </source>
</evidence>
<dbReference type="PANTHER" id="PTHR42713">
    <property type="entry name" value="HISTIDINE KINASE-RELATED"/>
    <property type="match status" value="1"/>
</dbReference>
<dbReference type="Proteomes" id="UP000289856">
    <property type="component" value="Chromosome"/>
</dbReference>
<dbReference type="PROSITE" id="PS50110">
    <property type="entry name" value="RESPONSE_REGULATORY"/>
    <property type="match status" value="1"/>
</dbReference>
<dbReference type="InterPro" id="IPR009057">
    <property type="entry name" value="Homeodomain-like_sf"/>
</dbReference>
<reference evidence="12 13" key="1">
    <citation type="submission" date="2019-01" db="EMBL/GenBank/DDBJ databases">
        <title>Complete genome sequence of Cohnella hallensis HS21 isolated from Korean fir (Abies koreana) rhizospheric soil.</title>
        <authorList>
            <person name="Jiang L."/>
            <person name="Kang S.W."/>
            <person name="Kim S."/>
            <person name="Jung J."/>
            <person name="Kim C.Y."/>
            <person name="Kim D.H."/>
            <person name="Kim S.W."/>
            <person name="Lee J."/>
        </authorList>
    </citation>
    <scope>NUCLEOTIDE SEQUENCE [LARGE SCALE GENOMIC DNA]</scope>
    <source>
        <strain evidence="12 13">HS21</strain>
    </source>
</reference>
<dbReference type="CDD" id="cd17536">
    <property type="entry name" value="REC_YesN-like"/>
    <property type="match status" value="1"/>
</dbReference>
<dbReference type="InterPro" id="IPR018060">
    <property type="entry name" value="HTH_AraC"/>
</dbReference>
<keyword evidence="4" id="KW-0902">Two-component regulatory system</keyword>
<keyword evidence="3 8" id="KW-0597">Phosphoprotein</keyword>
<dbReference type="SMART" id="SM00448">
    <property type="entry name" value="REC"/>
    <property type="match status" value="1"/>
</dbReference>
<keyword evidence="7" id="KW-0804">Transcription</keyword>
<feature type="domain" description="HTH araC/xylS-type" evidence="10">
    <location>
        <begin position="434"/>
        <end position="533"/>
    </location>
</feature>
<evidence type="ECO:0000256" key="4">
    <source>
        <dbReference type="ARBA" id="ARBA00023012"/>
    </source>
</evidence>
<dbReference type="PANTHER" id="PTHR42713:SF3">
    <property type="entry name" value="TRANSCRIPTIONAL REGULATORY PROTEIN HPTR"/>
    <property type="match status" value="1"/>
</dbReference>
<organism evidence="12 13">
    <name type="scientific">Cohnella abietis</name>
    <dbReference type="NCBI Taxonomy" id="2507935"/>
    <lineage>
        <taxon>Bacteria</taxon>
        <taxon>Bacillati</taxon>
        <taxon>Bacillota</taxon>
        <taxon>Bacilli</taxon>
        <taxon>Bacillales</taxon>
        <taxon>Paenibacillaceae</taxon>
        <taxon>Cohnella</taxon>
    </lineage>
</organism>